<proteinExistence type="predicted"/>
<dbReference type="Proteomes" id="UP000762676">
    <property type="component" value="Unassembled WGS sequence"/>
</dbReference>
<comment type="caution">
    <text evidence="1">The sequence shown here is derived from an EMBL/GenBank/DDBJ whole genome shotgun (WGS) entry which is preliminary data.</text>
</comment>
<dbReference type="AlphaFoldDB" id="A0AAV4ECW4"/>
<evidence type="ECO:0000313" key="1">
    <source>
        <dbReference type="EMBL" id="GFR58619.1"/>
    </source>
</evidence>
<dbReference type="EMBL" id="BMAT01003616">
    <property type="protein sequence ID" value="GFR58619.1"/>
    <property type="molecule type" value="Genomic_DNA"/>
</dbReference>
<evidence type="ECO:0000313" key="2">
    <source>
        <dbReference type="Proteomes" id="UP000762676"/>
    </source>
</evidence>
<gene>
    <name evidence="1" type="ORF">ElyMa_001772700</name>
</gene>
<keyword evidence="2" id="KW-1185">Reference proteome</keyword>
<organism evidence="1 2">
    <name type="scientific">Elysia marginata</name>
    <dbReference type="NCBI Taxonomy" id="1093978"/>
    <lineage>
        <taxon>Eukaryota</taxon>
        <taxon>Metazoa</taxon>
        <taxon>Spiralia</taxon>
        <taxon>Lophotrochozoa</taxon>
        <taxon>Mollusca</taxon>
        <taxon>Gastropoda</taxon>
        <taxon>Heterobranchia</taxon>
        <taxon>Euthyneura</taxon>
        <taxon>Panpulmonata</taxon>
        <taxon>Sacoglossa</taxon>
        <taxon>Placobranchoidea</taxon>
        <taxon>Plakobranchidae</taxon>
        <taxon>Elysia</taxon>
    </lineage>
</organism>
<accession>A0AAV4ECW4</accession>
<name>A0AAV4ECW4_9GAST</name>
<reference evidence="1 2" key="1">
    <citation type="journal article" date="2021" name="Elife">
        <title>Chloroplast acquisition without the gene transfer in kleptoplastic sea slugs, Plakobranchus ocellatus.</title>
        <authorList>
            <person name="Maeda T."/>
            <person name="Takahashi S."/>
            <person name="Yoshida T."/>
            <person name="Shimamura S."/>
            <person name="Takaki Y."/>
            <person name="Nagai Y."/>
            <person name="Toyoda A."/>
            <person name="Suzuki Y."/>
            <person name="Arimoto A."/>
            <person name="Ishii H."/>
            <person name="Satoh N."/>
            <person name="Nishiyama T."/>
            <person name="Hasebe M."/>
            <person name="Maruyama T."/>
            <person name="Minagawa J."/>
            <person name="Obokata J."/>
            <person name="Shigenobu S."/>
        </authorList>
    </citation>
    <scope>NUCLEOTIDE SEQUENCE [LARGE SCALE GENOMIC DNA]</scope>
</reference>
<protein>
    <submittedName>
        <fullName evidence="1">Uncharacterized protein</fullName>
    </submittedName>
</protein>
<sequence>MADRLAGPVSQSSTVKPTLPMGVITLYVIVVGSQGFLCPCTARSVSHQSVYPTIWGSDRSVYRTAPYIYLADWIATVNRSGGMACPAARSSLPGSFPTKLHNR</sequence>